<dbReference type="PANTHER" id="PTHR30461:SF2">
    <property type="entry name" value="SERINE RECOMBINASE PINE-RELATED"/>
    <property type="match status" value="1"/>
</dbReference>
<proteinExistence type="predicted"/>
<accession>A0A1X1BZ16</accession>
<dbReference type="Pfam" id="PF13408">
    <property type="entry name" value="Zn_ribbon_recom"/>
    <property type="match status" value="1"/>
</dbReference>
<keyword evidence="2" id="KW-0233">DNA recombination</keyword>
<dbReference type="AlphaFoldDB" id="A0A1X1BZ16"/>
<dbReference type="InterPro" id="IPR036162">
    <property type="entry name" value="Resolvase-like_N_sf"/>
</dbReference>
<evidence type="ECO:0000313" key="6">
    <source>
        <dbReference type="EMBL" id="ORM54297.1"/>
    </source>
</evidence>
<organism evidence="6 7">
    <name type="scientific">Pantoea conspicua</name>
    <dbReference type="NCBI Taxonomy" id="472705"/>
    <lineage>
        <taxon>Bacteria</taxon>
        <taxon>Pseudomonadati</taxon>
        <taxon>Pseudomonadota</taxon>
        <taxon>Gammaproteobacteria</taxon>
        <taxon>Enterobacterales</taxon>
        <taxon>Erwiniaceae</taxon>
        <taxon>Pantoea</taxon>
    </lineage>
</organism>
<comment type="caution">
    <text evidence="6">The sequence shown here is derived from an EMBL/GenBank/DDBJ whole genome shotgun (WGS) entry which is preliminary data.</text>
</comment>
<dbReference type="Proteomes" id="UP000193933">
    <property type="component" value="Unassembled WGS sequence"/>
</dbReference>
<dbReference type="GO" id="GO:0000150">
    <property type="term" value="F:DNA strand exchange activity"/>
    <property type="evidence" value="ECO:0007669"/>
    <property type="project" value="InterPro"/>
</dbReference>
<feature type="domain" description="Resolvase/invertase-type recombinase catalytic" evidence="4">
    <location>
        <begin position="3"/>
        <end position="164"/>
    </location>
</feature>
<dbReference type="PROSITE" id="PS51737">
    <property type="entry name" value="RECOMBINASE_DNA_BIND"/>
    <property type="match status" value="1"/>
</dbReference>
<evidence type="ECO:0000256" key="2">
    <source>
        <dbReference type="ARBA" id="ARBA00023172"/>
    </source>
</evidence>
<dbReference type="PANTHER" id="PTHR30461">
    <property type="entry name" value="DNA-INVERTASE FROM LAMBDOID PROPHAGE"/>
    <property type="match status" value="1"/>
</dbReference>
<feature type="domain" description="Recombinase" evidence="5">
    <location>
        <begin position="177"/>
        <end position="294"/>
    </location>
</feature>
<dbReference type="Gene3D" id="3.40.50.1390">
    <property type="entry name" value="Resolvase, N-terminal catalytic domain"/>
    <property type="match status" value="1"/>
</dbReference>
<dbReference type="CDD" id="cd00338">
    <property type="entry name" value="Ser_Recombinase"/>
    <property type="match status" value="1"/>
</dbReference>
<sequence>MPKAISYIRFSTKSQVQGDSTKRQSRLINTWLEHNPGYVLDEHMRFQDLGISGYSGANAKSGAFGEFLAAVESGFIEPGSVLLVESLDRVSRQDIDKAGEQLRKILRAGVEVVTLVDGSWYKEESLRDSLSMIKAMLVMERAHEESLTKSKRLQSAWANKRREAESTGKIMSRRCVAWLRVSEDGTEFEQIPENVKAVQRVFQLRLDGLSHMKIAKQMNEEGFVTLNQFRSKAGVWSQSSVTELLSNRAVIGYKVPSKSMVVKSVQEIPDYYPAVITQEQFFAVQQLKEGSGRRPSSDKPLLTNLFKGVMRCAKCGFVMIVSGVTDKRSGNYRCSMKYEGRCDAKGISRLQTDKALVQGLLYNAHRLNLSSDNGKVIGSLQSSLETLQKQRERLVKLAMLTDDTESIAGELRGLNKQIKEAEKAVAEAHQRDQSSKLDTINHLDLTVKKDRIEAQIIIKRMIRCITVDTARKVCRIDFHNGLVFHDYPLDRVIDGARDLELLPVMGYSEVRFTNGKGHTPNHMLMADAPDWVNESE</sequence>
<evidence type="ECO:0000256" key="1">
    <source>
        <dbReference type="ARBA" id="ARBA00023125"/>
    </source>
</evidence>
<name>A0A1X1BZ16_9GAMM</name>
<evidence type="ECO:0000313" key="7">
    <source>
        <dbReference type="Proteomes" id="UP000193933"/>
    </source>
</evidence>
<evidence type="ECO:0000259" key="5">
    <source>
        <dbReference type="PROSITE" id="PS51737"/>
    </source>
</evidence>
<evidence type="ECO:0000259" key="4">
    <source>
        <dbReference type="PROSITE" id="PS51736"/>
    </source>
</evidence>
<keyword evidence="7" id="KW-1185">Reference proteome</keyword>
<dbReference type="Gene3D" id="3.90.1750.20">
    <property type="entry name" value="Putative Large Serine Recombinase, Chain B, Domain 2"/>
    <property type="match status" value="1"/>
</dbReference>
<keyword evidence="1" id="KW-0238">DNA-binding</keyword>
<dbReference type="RefSeq" id="WP_094119994.1">
    <property type="nucleotide sequence ID" value="NZ_MLFN01000010.1"/>
</dbReference>
<dbReference type="GO" id="GO:0003677">
    <property type="term" value="F:DNA binding"/>
    <property type="evidence" value="ECO:0007669"/>
    <property type="project" value="UniProtKB-KW"/>
</dbReference>
<dbReference type="PROSITE" id="PS51736">
    <property type="entry name" value="RECOMBINASES_3"/>
    <property type="match status" value="1"/>
</dbReference>
<dbReference type="SMART" id="SM00857">
    <property type="entry name" value="Resolvase"/>
    <property type="match status" value="1"/>
</dbReference>
<dbReference type="EMBL" id="MLFN01000010">
    <property type="protein sequence ID" value="ORM54297.1"/>
    <property type="molecule type" value="Genomic_DNA"/>
</dbReference>
<reference evidence="6 7" key="1">
    <citation type="journal article" date="2017" name="Antonie Van Leeuwenhoek">
        <title>Phylogenomic resolution of the bacterial genus Pantoea and its relationship with Erwinia and Tatumella.</title>
        <authorList>
            <person name="Palmer M."/>
            <person name="Steenkamp E.T."/>
            <person name="Coetzee M.P."/>
            <person name="Chan W.Y."/>
            <person name="van Zyl E."/>
            <person name="De Maayer P."/>
            <person name="Coutinho T.A."/>
            <person name="Blom J."/>
            <person name="Smits T.H."/>
            <person name="Duffy B."/>
            <person name="Venter S.N."/>
        </authorList>
    </citation>
    <scope>NUCLEOTIDE SEQUENCE [LARGE SCALE GENOMIC DNA]</scope>
    <source>
        <strain evidence="6 7">LMG 24534</strain>
    </source>
</reference>
<dbReference type="InterPro" id="IPR006119">
    <property type="entry name" value="Resolv_N"/>
</dbReference>
<dbReference type="Pfam" id="PF00239">
    <property type="entry name" value="Resolvase"/>
    <property type="match status" value="1"/>
</dbReference>
<gene>
    <name evidence="6" type="ORF">HA41_05860</name>
</gene>
<evidence type="ECO:0000256" key="3">
    <source>
        <dbReference type="SAM" id="Coils"/>
    </source>
</evidence>
<dbReference type="InterPro" id="IPR050639">
    <property type="entry name" value="SSR_resolvase"/>
</dbReference>
<dbReference type="InterPro" id="IPR011109">
    <property type="entry name" value="DNA_bind_recombinase_dom"/>
</dbReference>
<dbReference type="SUPFAM" id="SSF53041">
    <property type="entry name" value="Resolvase-like"/>
    <property type="match status" value="1"/>
</dbReference>
<dbReference type="Pfam" id="PF07508">
    <property type="entry name" value="Recombinase"/>
    <property type="match status" value="1"/>
</dbReference>
<keyword evidence="3" id="KW-0175">Coiled coil</keyword>
<feature type="coiled-coil region" evidence="3">
    <location>
        <begin position="377"/>
        <end position="431"/>
    </location>
</feature>
<dbReference type="InterPro" id="IPR025827">
    <property type="entry name" value="Zn_ribbon_recom_dom"/>
</dbReference>
<dbReference type="InterPro" id="IPR038109">
    <property type="entry name" value="DNA_bind_recomb_sf"/>
</dbReference>
<dbReference type="OrthoDB" id="9791494at2"/>
<protein>
    <submittedName>
        <fullName evidence="6">Recombinase family protein</fullName>
    </submittedName>
</protein>